<dbReference type="Gene3D" id="2.30.30.100">
    <property type="match status" value="1"/>
</dbReference>
<sequence length="102" mass="11644">MSSDEEARAWLREHFLRTLTKFNGKDAVFTMHQNIMVTGQYECSSADLKYFHVSDLKTPLGNCKQSLLRSSDVISIDFKSQSSLFPEPILHGFAKDCVQQNQ</sequence>
<dbReference type="PANTHER" id="PTHR14679:SF1">
    <property type="entry name" value="GEM-ASSOCIATED PROTEIN 7"/>
    <property type="match status" value="1"/>
</dbReference>
<dbReference type="Pfam" id="PF11095">
    <property type="entry name" value="Gemin7"/>
    <property type="match status" value="1"/>
</dbReference>
<gene>
    <name evidence="1" type="ORF">APZ42_033491</name>
</gene>
<evidence type="ECO:0000313" key="1">
    <source>
        <dbReference type="EMBL" id="KZS03714.1"/>
    </source>
</evidence>
<dbReference type="GO" id="GO:0034719">
    <property type="term" value="C:SMN-Sm protein complex"/>
    <property type="evidence" value="ECO:0007669"/>
    <property type="project" value="InterPro"/>
</dbReference>
<dbReference type="GO" id="GO:0000387">
    <property type="term" value="P:spliceosomal snRNP assembly"/>
    <property type="evidence" value="ECO:0007669"/>
    <property type="project" value="TreeGrafter"/>
</dbReference>
<dbReference type="Proteomes" id="UP000076858">
    <property type="component" value="Unassembled WGS sequence"/>
</dbReference>
<dbReference type="CDD" id="cd11677">
    <property type="entry name" value="Gemin7"/>
    <property type="match status" value="1"/>
</dbReference>
<dbReference type="STRING" id="35525.A0A0P5LZC9"/>
<organism evidence="1 2">
    <name type="scientific">Daphnia magna</name>
    <dbReference type="NCBI Taxonomy" id="35525"/>
    <lineage>
        <taxon>Eukaryota</taxon>
        <taxon>Metazoa</taxon>
        <taxon>Ecdysozoa</taxon>
        <taxon>Arthropoda</taxon>
        <taxon>Crustacea</taxon>
        <taxon>Branchiopoda</taxon>
        <taxon>Diplostraca</taxon>
        <taxon>Cladocera</taxon>
        <taxon>Anomopoda</taxon>
        <taxon>Daphniidae</taxon>
        <taxon>Daphnia</taxon>
    </lineage>
</organism>
<protein>
    <submittedName>
        <fullName evidence="1">Uncharacterized protein</fullName>
    </submittedName>
</protein>
<reference evidence="1 2" key="1">
    <citation type="submission" date="2016-03" db="EMBL/GenBank/DDBJ databases">
        <title>EvidentialGene: Evidence-directed Construction of Genes on Genomes.</title>
        <authorList>
            <person name="Gilbert D.G."/>
            <person name="Choi J.-H."/>
            <person name="Mockaitis K."/>
            <person name="Colbourne J."/>
            <person name="Pfrender M."/>
        </authorList>
    </citation>
    <scope>NUCLEOTIDE SEQUENCE [LARGE SCALE GENOMIC DNA]</scope>
    <source>
        <strain evidence="1 2">Xinb3</strain>
        <tissue evidence="1">Complete organism</tissue>
    </source>
</reference>
<accession>A0A0P5LZC9</accession>
<keyword evidence="2" id="KW-1185">Reference proteome</keyword>
<evidence type="ECO:0000313" key="2">
    <source>
        <dbReference type="Proteomes" id="UP000076858"/>
    </source>
</evidence>
<proteinExistence type="predicted"/>
<dbReference type="EMBL" id="LRGB01003216">
    <property type="protein sequence ID" value="KZS03714.1"/>
    <property type="molecule type" value="Genomic_DNA"/>
</dbReference>
<dbReference type="InterPro" id="IPR020338">
    <property type="entry name" value="SMN_gemin7"/>
</dbReference>
<dbReference type="AlphaFoldDB" id="A0A0P5LZC9"/>
<comment type="caution">
    <text evidence="1">The sequence shown here is derived from an EMBL/GenBank/DDBJ whole genome shotgun (WGS) entry which is preliminary data.</text>
</comment>
<name>A0A0P5LZC9_9CRUS</name>
<dbReference type="PANTHER" id="PTHR14679">
    <property type="entry name" value="GEM-ASSOCIATED PROTEIN 7"/>
    <property type="match status" value="1"/>
</dbReference>